<dbReference type="Proteomes" id="UP000299102">
    <property type="component" value="Unassembled WGS sequence"/>
</dbReference>
<evidence type="ECO:0000256" key="1">
    <source>
        <dbReference type="SAM" id="MobiDB-lite"/>
    </source>
</evidence>
<organism evidence="2 3">
    <name type="scientific">Eumeta variegata</name>
    <name type="common">Bagworm moth</name>
    <name type="synonym">Eumeta japonica</name>
    <dbReference type="NCBI Taxonomy" id="151549"/>
    <lineage>
        <taxon>Eukaryota</taxon>
        <taxon>Metazoa</taxon>
        <taxon>Ecdysozoa</taxon>
        <taxon>Arthropoda</taxon>
        <taxon>Hexapoda</taxon>
        <taxon>Insecta</taxon>
        <taxon>Pterygota</taxon>
        <taxon>Neoptera</taxon>
        <taxon>Endopterygota</taxon>
        <taxon>Lepidoptera</taxon>
        <taxon>Glossata</taxon>
        <taxon>Ditrysia</taxon>
        <taxon>Tineoidea</taxon>
        <taxon>Psychidae</taxon>
        <taxon>Oiketicinae</taxon>
        <taxon>Eumeta</taxon>
    </lineage>
</organism>
<gene>
    <name evidence="2" type="ORF">EVAR_36927_1</name>
</gene>
<evidence type="ECO:0000313" key="3">
    <source>
        <dbReference type="Proteomes" id="UP000299102"/>
    </source>
</evidence>
<keyword evidence="3" id="KW-1185">Reference proteome</keyword>
<feature type="region of interest" description="Disordered" evidence="1">
    <location>
        <begin position="85"/>
        <end position="109"/>
    </location>
</feature>
<evidence type="ECO:0000313" key="2">
    <source>
        <dbReference type="EMBL" id="GBP58455.1"/>
    </source>
</evidence>
<protein>
    <submittedName>
        <fullName evidence="2">Uncharacterized protein</fullName>
    </submittedName>
</protein>
<accession>A0A4C1X873</accession>
<dbReference type="EMBL" id="BGZK01000735">
    <property type="protein sequence ID" value="GBP58455.1"/>
    <property type="molecule type" value="Genomic_DNA"/>
</dbReference>
<reference evidence="2 3" key="1">
    <citation type="journal article" date="2019" name="Commun. Biol.">
        <title>The bagworm genome reveals a unique fibroin gene that provides high tensile strength.</title>
        <authorList>
            <person name="Kono N."/>
            <person name="Nakamura H."/>
            <person name="Ohtoshi R."/>
            <person name="Tomita M."/>
            <person name="Numata K."/>
            <person name="Arakawa K."/>
        </authorList>
    </citation>
    <scope>NUCLEOTIDE SEQUENCE [LARGE SCALE GENOMIC DNA]</scope>
</reference>
<dbReference type="AlphaFoldDB" id="A0A4C1X873"/>
<name>A0A4C1X873_EUMVA</name>
<sequence>MNFKTSSLLAIPRLFVNGVDVIRKVKEIPASIATARTIRGARRRPPPPPPAARLERPLCRRPRAARAPRRSWVVGGVCNLHVQPRSRCTGVTQRSEPLRPSAPQDAGAV</sequence>
<comment type="caution">
    <text evidence="2">The sequence shown here is derived from an EMBL/GenBank/DDBJ whole genome shotgun (WGS) entry which is preliminary data.</text>
</comment>
<proteinExistence type="predicted"/>
<feature type="region of interest" description="Disordered" evidence="1">
    <location>
        <begin position="36"/>
        <end position="55"/>
    </location>
</feature>